<gene>
    <name evidence="2" type="ORF">SLEP1_g59402</name>
</gene>
<sequence>MFGISFSSSLHACHVSLQSYWGCIASNGTTALSKCWQQITSCEDVTEVSQARFWELVPGHATGSISLLVKKQMDDRPVLEIVHNLFHDLGTQQLTVQTGNE</sequence>
<dbReference type="PANTHER" id="PTHR45755:SF3">
    <property type="entry name" value="METAL TOLERANCE PROTEIN C2"/>
    <property type="match status" value="1"/>
</dbReference>
<evidence type="ECO:0000313" key="2">
    <source>
        <dbReference type="EMBL" id="GKV52844.1"/>
    </source>
</evidence>
<name>A0AAV5MV28_9ROSI</name>
<dbReference type="Proteomes" id="UP001054252">
    <property type="component" value="Unassembled WGS sequence"/>
</dbReference>
<comment type="caution">
    <text evidence="2">The sequence shown here is derived from an EMBL/GenBank/DDBJ whole genome shotgun (WGS) entry which is preliminary data.</text>
</comment>
<dbReference type="GO" id="GO:0005385">
    <property type="term" value="F:zinc ion transmembrane transporter activity"/>
    <property type="evidence" value="ECO:0007669"/>
    <property type="project" value="InterPro"/>
</dbReference>
<dbReference type="GO" id="GO:0006882">
    <property type="term" value="P:intracellular zinc ion homeostasis"/>
    <property type="evidence" value="ECO:0007669"/>
    <property type="project" value="InterPro"/>
</dbReference>
<protein>
    <submittedName>
        <fullName evidence="2">Uncharacterized protein</fullName>
    </submittedName>
</protein>
<evidence type="ECO:0000256" key="1">
    <source>
        <dbReference type="ARBA" id="ARBA00022448"/>
    </source>
</evidence>
<reference evidence="2 3" key="1">
    <citation type="journal article" date="2021" name="Commun. Biol.">
        <title>The genome of Shorea leprosula (Dipterocarpaceae) highlights the ecological relevance of drought in aseasonal tropical rainforests.</title>
        <authorList>
            <person name="Ng K.K.S."/>
            <person name="Kobayashi M.J."/>
            <person name="Fawcett J.A."/>
            <person name="Hatakeyama M."/>
            <person name="Paape T."/>
            <person name="Ng C.H."/>
            <person name="Ang C.C."/>
            <person name="Tnah L.H."/>
            <person name="Lee C.T."/>
            <person name="Nishiyama T."/>
            <person name="Sese J."/>
            <person name="O'Brien M.J."/>
            <person name="Copetti D."/>
            <person name="Mohd Noor M.I."/>
            <person name="Ong R.C."/>
            <person name="Putra M."/>
            <person name="Sireger I.Z."/>
            <person name="Indrioko S."/>
            <person name="Kosugi Y."/>
            <person name="Izuno A."/>
            <person name="Isagi Y."/>
            <person name="Lee S.L."/>
            <person name="Shimizu K.K."/>
        </authorList>
    </citation>
    <scope>NUCLEOTIDE SEQUENCE [LARGE SCALE GENOMIC DNA]</scope>
    <source>
        <strain evidence="2">214</strain>
    </source>
</reference>
<evidence type="ECO:0000313" key="3">
    <source>
        <dbReference type="Proteomes" id="UP001054252"/>
    </source>
</evidence>
<dbReference type="AlphaFoldDB" id="A0AAV5MV28"/>
<keyword evidence="1" id="KW-0813">Transport</keyword>
<dbReference type="EMBL" id="BPVZ01000889">
    <property type="protein sequence ID" value="GKV52844.1"/>
    <property type="molecule type" value="Genomic_DNA"/>
</dbReference>
<dbReference type="PANTHER" id="PTHR45755">
    <property type="match status" value="1"/>
</dbReference>
<dbReference type="GO" id="GO:0005794">
    <property type="term" value="C:Golgi apparatus"/>
    <property type="evidence" value="ECO:0007669"/>
    <property type="project" value="TreeGrafter"/>
</dbReference>
<accession>A0AAV5MV28</accession>
<organism evidence="2 3">
    <name type="scientific">Rubroshorea leprosula</name>
    <dbReference type="NCBI Taxonomy" id="152421"/>
    <lineage>
        <taxon>Eukaryota</taxon>
        <taxon>Viridiplantae</taxon>
        <taxon>Streptophyta</taxon>
        <taxon>Embryophyta</taxon>
        <taxon>Tracheophyta</taxon>
        <taxon>Spermatophyta</taxon>
        <taxon>Magnoliopsida</taxon>
        <taxon>eudicotyledons</taxon>
        <taxon>Gunneridae</taxon>
        <taxon>Pentapetalae</taxon>
        <taxon>rosids</taxon>
        <taxon>malvids</taxon>
        <taxon>Malvales</taxon>
        <taxon>Dipterocarpaceae</taxon>
        <taxon>Rubroshorea</taxon>
    </lineage>
</organism>
<keyword evidence="3" id="KW-1185">Reference proteome</keyword>
<proteinExistence type="predicted"/>
<dbReference type="InterPro" id="IPR045316">
    <property type="entry name" value="Msc2-like"/>
</dbReference>